<protein>
    <submittedName>
        <fullName evidence="1">Uncharacterized protein</fullName>
    </submittedName>
</protein>
<accession>A0A7M2WPK0</accession>
<proteinExistence type="predicted"/>
<dbReference type="AlphaFoldDB" id="A0A7M2WPK0"/>
<dbReference type="Proteomes" id="UP000593765">
    <property type="component" value="Chromosome"/>
</dbReference>
<keyword evidence="2" id="KW-1185">Reference proteome</keyword>
<evidence type="ECO:0000313" key="2">
    <source>
        <dbReference type="Proteomes" id="UP000593765"/>
    </source>
</evidence>
<name>A0A7M2WPK0_9BACT</name>
<dbReference type="RefSeq" id="WP_206290298.1">
    <property type="nucleotide sequence ID" value="NZ_CP063458.1"/>
</dbReference>
<sequence length="191" mass="19589">MKWNKQQKIAVGLLGVAVAAFLGDRFVLGGGSAEEDLLIAPTGSTALVGSAGGSRTQSGGPVIASASLPMAALARKMEEICAAEGLKPGHSGDAFAPPPQWFPEAPALADGTAAPVVSSRAAEFRSKYKLTAVMRSGATQGLAVIHGDTVRVGESFKGFKVKAVRDRSVLLTDGTEDFELELPDVGLAAAR</sequence>
<reference evidence="1 2" key="1">
    <citation type="submission" date="2020-10" db="EMBL/GenBank/DDBJ databases">
        <title>Wide distribution of Phycisphaera-like planctomycetes from WD2101 soil group in peatlands and genome analysis of the first cultivated representative.</title>
        <authorList>
            <person name="Dedysh S.N."/>
            <person name="Beletsky A.V."/>
            <person name="Ivanova A."/>
            <person name="Kulichevskaya I.S."/>
            <person name="Suzina N.E."/>
            <person name="Philippov D.A."/>
            <person name="Rakitin A.L."/>
            <person name="Mardanov A.V."/>
            <person name="Ravin N.V."/>
        </authorList>
    </citation>
    <scope>NUCLEOTIDE SEQUENCE [LARGE SCALE GENOMIC DNA]</scope>
    <source>
        <strain evidence="1 2">M1803</strain>
    </source>
</reference>
<organism evidence="1 2">
    <name type="scientific">Humisphaera borealis</name>
    <dbReference type="NCBI Taxonomy" id="2807512"/>
    <lineage>
        <taxon>Bacteria</taxon>
        <taxon>Pseudomonadati</taxon>
        <taxon>Planctomycetota</taxon>
        <taxon>Phycisphaerae</taxon>
        <taxon>Tepidisphaerales</taxon>
        <taxon>Tepidisphaeraceae</taxon>
        <taxon>Humisphaera</taxon>
    </lineage>
</organism>
<evidence type="ECO:0000313" key="1">
    <source>
        <dbReference type="EMBL" id="QOV87398.1"/>
    </source>
</evidence>
<gene>
    <name evidence="1" type="ORF">IPV69_13970</name>
</gene>
<dbReference type="EMBL" id="CP063458">
    <property type="protein sequence ID" value="QOV87398.1"/>
    <property type="molecule type" value="Genomic_DNA"/>
</dbReference>
<dbReference type="KEGG" id="hbs:IPV69_13970"/>